<accession>A0ABP6KJU6</accession>
<proteinExistence type="predicted"/>
<reference evidence="2" key="1">
    <citation type="journal article" date="2019" name="Int. J. Syst. Evol. Microbiol.">
        <title>The Global Catalogue of Microorganisms (GCM) 10K type strain sequencing project: providing services to taxonomists for standard genome sequencing and annotation.</title>
        <authorList>
            <consortium name="The Broad Institute Genomics Platform"/>
            <consortium name="The Broad Institute Genome Sequencing Center for Infectious Disease"/>
            <person name="Wu L."/>
            <person name="Ma J."/>
        </authorList>
    </citation>
    <scope>NUCLEOTIDE SEQUENCE [LARGE SCALE GENOMIC DNA]</scope>
    <source>
        <strain evidence="2">JCM 8736</strain>
    </source>
</reference>
<evidence type="ECO:0000313" key="1">
    <source>
        <dbReference type="EMBL" id="GAA3009439.1"/>
    </source>
</evidence>
<dbReference type="Proteomes" id="UP001501577">
    <property type="component" value="Unassembled WGS sequence"/>
</dbReference>
<keyword evidence="2" id="KW-1185">Reference proteome</keyword>
<evidence type="ECO:0000313" key="2">
    <source>
        <dbReference type="Proteomes" id="UP001501577"/>
    </source>
</evidence>
<comment type="caution">
    <text evidence="1">The sequence shown here is derived from an EMBL/GenBank/DDBJ whole genome shotgun (WGS) entry which is preliminary data.</text>
</comment>
<dbReference type="RefSeq" id="WP_157061622.1">
    <property type="nucleotide sequence ID" value="NZ_BAAAXQ010000005.1"/>
</dbReference>
<protein>
    <submittedName>
        <fullName evidence="1">Uncharacterized protein</fullName>
    </submittedName>
</protein>
<gene>
    <name evidence="1" type="ORF">GCM10019998_01970</name>
</gene>
<name>A0ABP6KJU6_9ENTE</name>
<sequence>MYMLDFDTLKRYMDYNNQQYIAPDKAGDRKLEMETFKKTGQQARVVFQQIIKLVEDQFENVKAQKVSSWMNQAQKATPLFFCYFFSEETELYEPTFAIRLFYDSESETVGLSTELSFIERYATKVSPKLQNKVLNVPLKNPVYFAIRGKTPETDAFAGDSIIQNLPQKIEEGEVRKILVKYDIPDIQRYQKLEDLVKQILSGFDYLKPYYDETRNTQIK</sequence>
<organism evidence="1 2">
    <name type="scientific">Tetragenococcus solitarius</name>
    <dbReference type="NCBI Taxonomy" id="71453"/>
    <lineage>
        <taxon>Bacteria</taxon>
        <taxon>Bacillati</taxon>
        <taxon>Bacillota</taxon>
        <taxon>Bacilli</taxon>
        <taxon>Lactobacillales</taxon>
        <taxon>Enterococcaceae</taxon>
        <taxon>Tetragenococcus</taxon>
    </lineage>
</organism>
<dbReference type="EMBL" id="BAAAXQ010000005">
    <property type="protein sequence ID" value="GAA3009439.1"/>
    <property type="molecule type" value="Genomic_DNA"/>
</dbReference>